<dbReference type="Pfam" id="PF16370">
    <property type="entry name" value="MetallophosC"/>
    <property type="match status" value="1"/>
</dbReference>
<dbReference type="PROSITE" id="PS51257">
    <property type="entry name" value="PROKAR_LIPOPROTEIN"/>
    <property type="match status" value="1"/>
</dbReference>
<dbReference type="SUPFAM" id="SSF56300">
    <property type="entry name" value="Metallo-dependent phosphatases"/>
    <property type="match status" value="1"/>
</dbReference>
<dbReference type="InterPro" id="IPR006311">
    <property type="entry name" value="TAT_signal"/>
</dbReference>
<dbReference type="Gene3D" id="3.60.21.10">
    <property type="match status" value="1"/>
</dbReference>
<name>A0AAP2GFB4_9BACT</name>
<dbReference type="EMBL" id="JAHESC010000039">
    <property type="protein sequence ID" value="MBT1689317.1"/>
    <property type="molecule type" value="Genomic_DNA"/>
</dbReference>
<proteinExistence type="predicted"/>
<keyword evidence="6" id="KW-1185">Reference proteome</keyword>
<dbReference type="Pfam" id="PF00149">
    <property type="entry name" value="Metallophos"/>
    <property type="match status" value="1"/>
</dbReference>
<dbReference type="Gene3D" id="2.60.40.3920">
    <property type="match status" value="1"/>
</dbReference>
<feature type="domain" description="Calcineurin-like phosphoesterase C-terminal" evidence="3">
    <location>
        <begin position="461"/>
        <end position="643"/>
    </location>
</feature>
<feature type="domain" description="Calcineurin-like phosphoesterase N-terminal" evidence="4">
    <location>
        <begin position="146"/>
        <end position="223"/>
    </location>
</feature>
<dbReference type="GO" id="GO:0016787">
    <property type="term" value="F:hydrolase activity"/>
    <property type="evidence" value="ECO:0007669"/>
    <property type="project" value="InterPro"/>
</dbReference>
<evidence type="ECO:0000259" key="3">
    <source>
        <dbReference type="Pfam" id="PF16370"/>
    </source>
</evidence>
<organism evidence="5 6">
    <name type="scientific">Dawidia soli</name>
    <dbReference type="NCBI Taxonomy" id="2782352"/>
    <lineage>
        <taxon>Bacteria</taxon>
        <taxon>Pseudomonadati</taxon>
        <taxon>Bacteroidota</taxon>
        <taxon>Cytophagia</taxon>
        <taxon>Cytophagales</taxon>
        <taxon>Chryseotaleaceae</taxon>
        <taxon>Dawidia</taxon>
    </lineage>
</organism>
<sequence>MKHTRRHFIKVGSVTTLAGLSGLGFSFAGCQDNSAIDENNSLGIKGVSIPSSLDVTAGADITLQGLGFQVGDTIELMRASDGTIFTVNVTAITDNSATFPAPDGLTTATYSIKVIRGTNNLTLGRALFNVVADTNIPDLAGMTVKGIVYSDGKGVAGVVVSDGYEVTVTDSKGIYYLPSLKKTGFVFISIPANYEVVNQGNAPQFFKRVSNNTTAVEQKDFSLMKVNNEKHVVIPMADWHLANRNNDLEQFNSKVLPDVNATIEQYAADDTKVYVLTLGDMTWELYWYSNGFGLNEYIPYMNKLKSPVFNLMGNHDNDPYYANDWDAEEKYRDIIGPTYYSFNLGKIHYVVLDNVEYVNNGAAEGTIGDRSYRDKVHNDQIEWLKKDLATITDKTTPVVLAMHTPLYANPSLGAAGTQVNKVDMTNGSTLIDCFREFSTVHVLTGHTHINYTVEEKASLMEHNIAAICATWWWTGKNGYAGNHICRDGSPGGYGIWKMNGRDIAWLYKGIGYRENYQFRAYDLNTVHITAAAFAPNSTDSALAEFAGPYASQQAGNEVLINVWGYDSRWKIEVTENGKSLPVNRIRGLDPLHIISYEALRLNAGAAPTDAFVSTETAHMFRVAASAPDTTLEINVTDRFGNVYTESMIRPKQFGLLMK</sequence>
<feature type="domain" description="Calcineurin-like phosphoesterase" evidence="2">
    <location>
        <begin position="236"/>
        <end position="449"/>
    </location>
</feature>
<dbReference type="InterPro" id="IPR032288">
    <property type="entry name" value="Metallophos_C"/>
</dbReference>
<comment type="caution">
    <text evidence="5">The sequence shown here is derived from an EMBL/GenBank/DDBJ whole genome shotgun (WGS) entry which is preliminary data.</text>
</comment>
<evidence type="ECO:0000313" key="6">
    <source>
        <dbReference type="Proteomes" id="UP001319180"/>
    </source>
</evidence>
<evidence type="ECO:0000259" key="2">
    <source>
        <dbReference type="Pfam" id="PF00149"/>
    </source>
</evidence>
<gene>
    <name evidence="5" type="ORF">KK078_22320</name>
</gene>
<evidence type="ECO:0000256" key="1">
    <source>
        <dbReference type="SAM" id="SignalP"/>
    </source>
</evidence>
<reference evidence="5 6" key="1">
    <citation type="submission" date="2021-05" db="EMBL/GenBank/DDBJ databases">
        <title>A Polyphasic approach of four new species of the genus Ohtaekwangia: Ohtaekwangia histidinii sp. nov., Ohtaekwangia cretensis sp. nov., Ohtaekwangia indiensis sp. nov., Ohtaekwangia reichenbachii sp. nov. from diverse environment.</title>
        <authorList>
            <person name="Octaviana S."/>
        </authorList>
    </citation>
    <scope>NUCLEOTIDE SEQUENCE [LARGE SCALE GENOMIC DNA]</scope>
    <source>
        <strain evidence="5 6">PWU37</strain>
    </source>
</reference>
<accession>A0AAP2GFB4</accession>
<protein>
    <submittedName>
        <fullName evidence="5">Calcineurin-like phosphoesterase C-terminal domain-containing protein</fullName>
    </submittedName>
</protein>
<evidence type="ECO:0000259" key="4">
    <source>
        <dbReference type="Pfam" id="PF16371"/>
    </source>
</evidence>
<feature type="chain" id="PRO_5042811150" evidence="1">
    <location>
        <begin position="29"/>
        <end position="658"/>
    </location>
</feature>
<dbReference type="RefSeq" id="WP_254092543.1">
    <property type="nucleotide sequence ID" value="NZ_JAHESC010000039.1"/>
</dbReference>
<dbReference type="PROSITE" id="PS51318">
    <property type="entry name" value="TAT"/>
    <property type="match status" value="1"/>
</dbReference>
<dbReference type="PANTHER" id="PTHR43143">
    <property type="entry name" value="METALLOPHOSPHOESTERASE, CALCINEURIN SUPERFAMILY"/>
    <property type="match status" value="1"/>
</dbReference>
<dbReference type="InterPro" id="IPR029052">
    <property type="entry name" value="Metallo-depent_PP-like"/>
</dbReference>
<dbReference type="PANTHER" id="PTHR43143:SF1">
    <property type="entry name" value="SERINE_THREONINE-PROTEIN PHOSPHATASE CPPED1"/>
    <property type="match status" value="1"/>
</dbReference>
<dbReference type="InterPro" id="IPR032285">
    <property type="entry name" value="Metallophos_N"/>
</dbReference>
<dbReference type="InterPro" id="IPR051918">
    <property type="entry name" value="STPP_CPPED1"/>
</dbReference>
<keyword evidence="1" id="KW-0732">Signal</keyword>
<dbReference type="AlphaFoldDB" id="A0AAP2GFB4"/>
<dbReference type="InterPro" id="IPR004843">
    <property type="entry name" value="Calcineurin-like_PHP"/>
</dbReference>
<evidence type="ECO:0000313" key="5">
    <source>
        <dbReference type="EMBL" id="MBT1689317.1"/>
    </source>
</evidence>
<feature type="signal peptide" evidence="1">
    <location>
        <begin position="1"/>
        <end position="28"/>
    </location>
</feature>
<dbReference type="Pfam" id="PF16371">
    <property type="entry name" value="MetallophosN"/>
    <property type="match status" value="1"/>
</dbReference>
<dbReference type="Proteomes" id="UP001319180">
    <property type="component" value="Unassembled WGS sequence"/>
</dbReference>